<comment type="caution">
    <text evidence="9">The sequence shown here is derived from an EMBL/GenBank/DDBJ whole genome shotgun (WGS) entry which is preliminary data.</text>
</comment>
<sequence length="431" mass="45773">MSLSVPSKTRTPKRTRLPALPSSLRPLADKNFGVFWAGAFLSSMGFWIQNVGQGWQVLQLTNSALLLGLVAFAATLPNIIFSLIGGVVADRLDRRRLLIWTQVIYMLTALLLGIFTTFKIINVWHILAVALINGVVSTVGLPAWQTFVGDLVPPDQLKQGIALNSTQFNLSRVIGPAVGGLSVGLLGIAGSYYLNALSYVAVIIPLVFIRPQLHVQQAEQKQQEGLWHSLRVGLDHARQRPVLQILLVLQLITGFLVFPYLTLLPIFADSIYRVGATGLGLLNSAAGIGALGGSLLLVVLSQRIQDGARFLLIVSALAGVACLAFALVSNIILALPLLALLGATSVLSTTMTNTAVQTMVPENVRARVLSLWILIAFGLAPFGNLCAGWIAQSAGAAWTLGVGGAACMLGTIIISLILSIAIPAEARIAQS</sequence>
<feature type="transmembrane region" description="Helical" evidence="7">
    <location>
        <begin position="310"/>
        <end position="328"/>
    </location>
</feature>
<dbReference type="PANTHER" id="PTHR23513">
    <property type="entry name" value="INTEGRAL MEMBRANE EFFLUX PROTEIN-RELATED"/>
    <property type="match status" value="1"/>
</dbReference>
<evidence type="ECO:0000256" key="6">
    <source>
        <dbReference type="ARBA" id="ARBA00023136"/>
    </source>
</evidence>
<feature type="transmembrane region" description="Helical" evidence="7">
    <location>
        <begin position="123"/>
        <end position="144"/>
    </location>
</feature>
<evidence type="ECO:0000256" key="1">
    <source>
        <dbReference type="ARBA" id="ARBA00004651"/>
    </source>
</evidence>
<feature type="transmembrane region" description="Helical" evidence="7">
    <location>
        <begin position="397"/>
        <end position="422"/>
    </location>
</feature>
<dbReference type="Pfam" id="PF05977">
    <property type="entry name" value="MFS_3"/>
    <property type="match status" value="1"/>
</dbReference>
<organism evidence="9 10">
    <name type="scientific">Reticulibacter mediterranei</name>
    <dbReference type="NCBI Taxonomy" id="2778369"/>
    <lineage>
        <taxon>Bacteria</taxon>
        <taxon>Bacillati</taxon>
        <taxon>Chloroflexota</taxon>
        <taxon>Ktedonobacteria</taxon>
        <taxon>Ktedonobacterales</taxon>
        <taxon>Reticulibacteraceae</taxon>
        <taxon>Reticulibacter</taxon>
    </lineage>
</organism>
<evidence type="ECO:0000313" key="10">
    <source>
        <dbReference type="Proteomes" id="UP000597444"/>
    </source>
</evidence>
<feature type="transmembrane region" description="Helical" evidence="7">
    <location>
        <begin position="368"/>
        <end position="391"/>
    </location>
</feature>
<evidence type="ECO:0000256" key="2">
    <source>
        <dbReference type="ARBA" id="ARBA00022448"/>
    </source>
</evidence>
<proteinExistence type="predicted"/>
<dbReference type="AlphaFoldDB" id="A0A8J3IL53"/>
<dbReference type="GO" id="GO:0005886">
    <property type="term" value="C:plasma membrane"/>
    <property type="evidence" value="ECO:0007669"/>
    <property type="project" value="UniProtKB-SubCell"/>
</dbReference>
<feature type="transmembrane region" description="Helical" evidence="7">
    <location>
        <begin position="33"/>
        <end position="52"/>
    </location>
</feature>
<evidence type="ECO:0000313" key="9">
    <source>
        <dbReference type="EMBL" id="GHO94423.1"/>
    </source>
</evidence>
<dbReference type="PROSITE" id="PS50850">
    <property type="entry name" value="MFS"/>
    <property type="match status" value="1"/>
</dbReference>
<dbReference type="GO" id="GO:0022857">
    <property type="term" value="F:transmembrane transporter activity"/>
    <property type="evidence" value="ECO:0007669"/>
    <property type="project" value="InterPro"/>
</dbReference>
<name>A0A8J3IL53_9CHLR</name>
<dbReference type="PANTHER" id="PTHR23513:SF11">
    <property type="entry name" value="STAPHYLOFERRIN A TRANSPORTER"/>
    <property type="match status" value="1"/>
</dbReference>
<keyword evidence="10" id="KW-1185">Reference proteome</keyword>
<feature type="transmembrane region" description="Helical" evidence="7">
    <location>
        <begin position="334"/>
        <end position="356"/>
    </location>
</feature>
<evidence type="ECO:0000256" key="7">
    <source>
        <dbReference type="SAM" id="Phobius"/>
    </source>
</evidence>
<accession>A0A8J3IL53</accession>
<evidence type="ECO:0000256" key="3">
    <source>
        <dbReference type="ARBA" id="ARBA00022475"/>
    </source>
</evidence>
<comment type="subcellular location">
    <subcellularLocation>
        <location evidence="1">Cell membrane</location>
        <topology evidence="1">Multi-pass membrane protein</topology>
    </subcellularLocation>
</comment>
<keyword evidence="2" id="KW-0813">Transport</keyword>
<feature type="transmembrane region" description="Helical" evidence="7">
    <location>
        <begin position="274"/>
        <end position="298"/>
    </location>
</feature>
<dbReference type="InterPro" id="IPR036259">
    <property type="entry name" value="MFS_trans_sf"/>
</dbReference>
<dbReference type="Proteomes" id="UP000597444">
    <property type="component" value="Unassembled WGS sequence"/>
</dbReference>
<feature type="transmembrane region" description="Helical" evidence="7">
    <location>
        <begin position="97"/>
        <end position="116"/>
    </location>
</feature>
<feature type="transmembrane region" description="Helical" evidence="7">
    <location>
        <begin position="64"/>
        <end position="85"/>
    </location>
</feature>
<evidence type="ECO:0000259" key="8">
    <source>
        <dbReference type="PROSITE" id="PS50850"/>
    </source>
</evidence>
<keyword evidence="4 7" id="KW-0812">Transmembrane</keyword>
<reference evidence="9" key="1">
    <citation type="submission" date="2020-10" db="EMBL/GenBank/DDBJ databases">
        <title>Taxonomic study of unclassified bacteria belonging to the class Ktedonobacteria.</title>
        <authorList>
            <person name="Yabe S."/>
            <person name="Wang C.M."/>
            <person name="Zheng Y."/>
            <person name="Sakai Y."/>
            <person name="Cavaletti L."/>
            <person name="Monciardini P."/>
            <person name="Donadio S."/>
        </authorList>
    </citation>
    <scope>NUCLEOTIDE SEQUENCE</scope>
    <source>
        <strain evidence="9">ID150040</strain>
    </source>
</reference>
<dbReference type="InterPro" id="IPR010290">
    <property type="entry name" value="TM_effector"/>
</dbReference>
<protein>
    <submittedName>
        <fullName evidence="9">MFS transporter</fullName>
    </submittedName>
</protein>
<evidence type="ECO:0000256" key="4">
    <source>
        <dbReference type="ARBA" id="ARBA00022692"/>
    </source>
</evidence>
<dbReference type="InterPro" id="IPR020846">
    <property type="entry name" value="MFS_dom"/>
</dbReference>
<feature type="transmembrane region" description="Helical" evidence="7">
    <location>
        <begin position="192"/>
        <end position="209"/>
    </location>
</feature>
<keyword evidence="6 7" id="KW-0472">Membrane</keyword>
<feature type="transmembrane region" description="Helical" evidence="7">
    <location>
        <begin position="245"/>
        <end position="268"/>
    </location>
</feature>
<feature type="domain" description="Major facilitator superfamily (MFS) profile" evidence="8">
    <location>
        <begin position="31"/>
        <end position="422"/>
    </location>
</feature>
<dbReference type="CDD" id="cd06173">
    <property type="entry name" value="MFS_MefA_like"/>
    <property type="match status" value="1"/>
</dbReference>
<gene>
    <name evidence="9" type="ORF">KSF_044710</name>
</gene>
<keyword evidence="3" id="KW-1003">Cell membrane</keyword>
<dbReference type="EMBL" id="BNJK01000001">
    <property type="protein sequence ID" value="GHO94423.1"/>
    <property type="molecule type" value="Genomic_DNA"/>
</dbReference>
<keyword evidence="5 7" id="KW-1133">Transmembrane helix</keyword>
<dbReference type="RefSeq" id="WP_220205164.1">
    <property type="nucleotide sequence ID" value="NZ_BNJK01000001.1"/>
</dbReference>
<dbReference type="Gene3D" id="1.20.1250.20">
    <property type="entry name" value="MFS general substrate transporter like domains"/>
    <property type="match status" value="1"/>
</dbReference>
<evidence type="ECO:0000256" key="5">
    <source>
        <dbReference type="ARBA" id="ARBA00022989"/>
    </source>
</evidence>
<dbReference type="SUPFAM" id="SSF103473">
    <property type="entry name" value="MFS general substrate transporter"/>
    <property type="match status" value="1"/>
</dbReference>